<evidence type="ECO:0000256" key="9">
    <source>
        <dbReference type="PROSITE-ProRule" id="PRU00108"/>
    </source>
</evidence>
<protein>
    <recommendedName>
        <fullName evidence="12">Homeobox domain-containing protein</fullName>
    </recommendedName>
</protein>
<dbReference type="InterPro" id="IPR020479">
    <property type="entry name" value="HD_metazoa"/>
</dbReference>
<dbReference type="PANTHER" id="PTHR24327:SF31">
    <property type="entry name" value="HOMEOBOX PROTEIN DLX-5"/>
    <property type="match status" value="1"/>
</dbReference>
<evidence type="ECO:0000256" key="6">
    <source>
        <dbReference type="ARBA" id="ARBA00023155"/>
    </source>
</evidence>
<dbReference type="GO" id="GO:0000978">
    <property type="term" value="F:RNA polymerase II cis-regulatory region sequence-specific DNA binding"/>
    <property type="evidence" value="ECO:0007669"/>
    <property type="project" value="TreeGrafter"/>
</dbReference>
<keyword evidence="4" id="KW-0805">Transcription regulation</keyword>
<dbReference type="GO" id="GO:0030154">
    <property type="term" value="P:cell differentiation"/>
    <property type="evidence" value="ECO:0007669"/>
    <property type="project" value="TreeGrafter"/>
</dbReference>
<feature type="region of interest" description="Disordered" evidence="11">
    <location>
        <begin position="71"/>
        <end position="92"/>
    </location>
</feature>
<dbReference type="GO" id="GO:0048646">
    <property type="term" value="P:anatomical structure formation involved in morphogenesis"/>
    <property type="evidence" value="ECO:0007669"/>
    <property type="project" value="TreeGrafter"/>
</dbReference>
<dbReference type="Pfam" id="PF12413">
    <property type="entry name" value="DLL_N"/>
    <property type="match status" value="1"/>
</dbReference>
<keyword evidence="8 9" id="KW-0539">Nucleus</keyword>
<evidence type="ECO:0000256" key="3">
    <source>
        <dbReference type="ARBA" id="ARBA00022473"/>
    </source>
</evidence>
<keyword evidence="3" id="KW-0217">Developmental protein</keyword>
<keyword evidence="6 9" id="KW-0371">Homeobox</keyword>
<dbReference type="PRINTS" id="PR00024">
    <property type="entry name" value="HOMEOBOX"/>
</dbReference>
<dbReference type="PANTHER" id="PTHR24327">
    <property type="entry name" value="HOMEOBOX PROTEIN"/>
    <property type="match status" value="1"/>
</dbReference>
<evidence type="ECO:0000256" key="1">
    <source>
        <dbReference type="ARBA" id="ARBA00003263"/>
    </source>
</evidence>
<comment type="caution">
    <text evidence="13">The sequence shown here is derived from an EMBL/GenBank/DDBJ whole genome shotgun (WGS) entry which is preliminary data.</text>
</comment>
<evidence type="ECO:0000259" key="12">
    <source>
        <dbReference type="PROSITE" id="PS50071"/>
    </source>
</evidence>
<proteinExistence type="inferred from homology"/>
<gene>
    <name evidence="13" type="ORF">FQN60_007565</name>
</gene>
<reference evidence="13 14" key="1">
    <citation type="submission" date="2019-08" db="EMBL/GenBank/DDBJ databases">
        <title>A chromosome-level genome assembly, high-density linkage maps, and genome scans reveal the genomic architecture of hybrid incompatibilities underlying speciation via character displacement in darters (Percidae: Etheostominae).</title>
        <authorList>
            <person name="Moran R.L."/>
            <person name="Catchen J.M."/>
            <person name="Fuller R.C."/>
        </authorList>
    </citation>
    <scope>NUCLEOTIDE SEQUENCE [LARGE SCALE GENOMIC DNA]</scope>
    <source>
        <strain evidence="13">EspeVRDwgs_2016</strain>
        <tissue evidence="13">Muscle</tissue>
    </source>
</reference>
<dbReference type="InterPro" id="IPR001356">
    <property type="entry name" value="HD"/>
</dbReference>
<evidence type="ECO:0000313" key="14">
    <source>
        <dbReference type="Proteomes" id="UP000327493"/>
    </source>
</evidence>
<dbReference type="Pfam" id="PF00046">
    <property type="entry name" value="Homeodomain"/>
    <property type="match status" value="1"/>
</dbReference>
<keyword evidence="7" id="KW-0804">Transcription</keyword>
<feature type="compositionally biased region" description="Polar residues" evidence="11">
    <location>
        <begin position="71"/>
        <end position="91"/>
    </location>
</feature>
<feature type="domain" description="Homeobox" evidence="12">
    <location>
        <begin position="182"/>
        <end position="242"/>
    </location>
</feature>
<dbReference type="Gene3D" id="1.10.10.60">
    <property type="entry name" value="Homeodomain-like"/>
    <property type="match status" value="1"/>
</dbReference>
<sequence length="404" mass="44413">PEPDGPRAFQQCQCSFHNTLESDCLVFFFCFFCESNKTNSRVPSRSMTGVFDRRIPSVKTTDFQSSFQISTMHHPSQESPTLPESTTTDSGYYSPAGGVPHGYCSPSSTSYGKPLNAYQYQYPGVNGSAGNYSTKSYTDYSSYTTPAYHQYAGTYSRVQAQPSPQEKEISEPEVRMVNGKPKKVRKPRTIYSSFQLAALQRRFQNTQYLALPERAELAASLGLTQTQVKIWFQNRRSKLKKIMKNGELPPEHSPSSSDPMVCNSPQSPAVWDTQGPSRPHSLQPQNINTTASNFLENSGSWYTSAGSSMTGHLQTPNSIQHSSSVEKMPASRSRQSAVARALCPLQLAALNGREEARGAARRSETIRIPVGVDRLQSSATPGRSPPSGLQIMAQEQIGPSLGAQ</sequence>
<dbReference type="PRINTS" id="PR00031">
    <property type="entry name" value="HTHREPRESSR"/>
</dbReference>
<dbReference type="FunFam" id="1.10.10.60:FF:000048">
    <property type="entry name" value="Distal-less homeobox 2"/>
    <property type="match status" value="1"/>
</dbReference>
<comment type="function">
    <text evidence="1">Sequence-specific transcription factor which is part of a developmental regulatory system that provides cells with specific positional identities on the anterior-posterior axis.</text>
</comment>
<feature type="DNA-binding region" description="Homeobox" evidence="9">
    <location>
        <begin position="184"/>
        <end position="243"/>
    </location>
</feature>
<feature type="non-terminal residue" evidence="13">
    <location>
        <position position="404"/>
    </location>
</feature>
<dbReference type="GO" id="GO:0000981">
    <property type="term" value="F:DNA-binding transcription factor activity, RNA polymerase II-specific"/>
    <property type="evidence" value="ECO:0007669"/>
    <property type="project" value="InterPro"/>
</dbReference>
<evidence type="ECO:0000256" key="4">
    <source>
        <dbReference type="ARBA" id="ARBA00023015"/>
    </source>
</evidence>
<evidence type="ECO:0000313" key="13">
    <source>
        <dbReference type="EMBL" id="KAA8585996.1"/>
    </source>
</evidence>
<keyword evidence="14" id="KW-1185">Reference proteome</keyword>
<dbReference type="PROSITE" id="PS00027">
    <property type="entry name" value="HOMEOBOX_1"/>
    <property type="match status" value="1"/>
</dbReference>
<dbReference type="GO" id="GO:0048703">
    <property type="term" value="P:embryonic viscerocranium morphogenesis"/>
    <property type="evidence" value="ECO:0007669"/>
    <property type="project" value="UniProtKB-ARBA"/>
</dbReference>
<dbReference type="InterPro" id="IPR022135">
    <property type="entry name" value="Distal-less_N"/>
</dbReference>
<keyword evidence="5 9" id="KW-0238">DNA-binding</keyword>
<dbReference type="GO" id="GO:0005634">
    <property type="term" value="C:nucleus"/>
    <property type="evidence" value="ECO:0007669"/>
    <property type="project" value="UniProtKB-SubCell"/>
</dbReference>
<evidence type="ECO:0000256" key="5">
    <source>
        <dbReference type="ARBA" id="ARBA00023125"/>
    </source>
</evidence>
<organism evidence="13 14">
    <name type="scientific">Etheostoma spectabile</name>
    <name type="common">orangethroat darter</name>
    <dbReference type="NCBI Taxonomy" id="54343"/>
    <lineage>
        <taxon>Eukaryota</taxon>
        <taxon>Metazoa</taxon>
        <taxon>Chordata</taxon>
        <taxon>Craniata</taxon>
        <taxon>Vertebrata</taxon>
        <taxon>Euteleostomi</taxon>
        <taxon>Actinopterygii</taxon>
        <taxon>Neopterygii</taxon>
        <taxon>Teleostei</taxon>
        <taxon>Neoteleostei</taxon>
        <taxon>Acanthomorphata</taxon>
        <taxon>Eupercaria</taxon>
        <taxon>Perciformes</taxon>
        <taxon>Percoidei</taxon>
        <taxon>Percidae</taxon>
        <taxon>Etheostomatinae</taxon>
        <taxon>Etheostoma</taxon>
    </lineage>
</organism>
<evidence type="ECO:0000256" key="2">
    <source>
        <dbReference type="ARBA" id="ARBA00007916"/>
    </source>
</evidence>
<dbReference type="InterPro" id="IPR050460">
    <property type="entry name" value="Distal-less_Homeobox_TF"/>
</dbReference>
<dbReference type="EMBL" id="VOFY01000014">
    <property type="protein sequence ID" value="KAA8585996.1"/>
    <property type="molecule type" value="Genomic_DNA"/>
</dbReference>
<dbReference type="PROSITE" id="PS50071">
    <property type="entry name" value="HOMEOBOX_2"/>
    <property type="match status" value="1"/>
</dbReference>
<name>A0A5J5CZB0_9PERO</name>
<dbReference type="SUPFAM" id="SSF46689">
    <property type="entry name" value="Homeodomain-like"/>
    <property type="match status" value="1"/>
</dbReference>
<evidence type="ECO:0000256" key="10">
    <source>
        <dbReference type="RuleBase" id="RU000682"/>
    </source>
</evidence>
<dbReference type="InterPro" id="IPR000047">
    <property type="entry name" value="HTH_motif"/>
</dbReference>
<dbReference type="InterPro" id="IPR009057">
    <property type="entry name" value="Homeodomain-like_sf"/>
</dbReference>
<dbReference type="Proteomes" id="UP000327493">
    <property type="component" value="Chromosome 14"/>
</dbReference>
<evidence type="ECO:0000256" key="7">
    <source>
        <dbReference type="ARBA" id="ARBA00023163"/>
    </source>
</evidence>
<feature type="non-terminal residue" evidence="13">
    <location>
        <position position="1"/>
    </location>
</feature>
<dbReference type="GO" id="GO:0051216">
    <property type="term" value="P:cartilage development"/>
    <property type="evidence" value="ECO:0007669"/>
    <property type="project" value="UniProtKB-ARBA"/>
</dbReference>
<feature type="region of interest" description="Disordered" evidence="11">
    <location>
        <begin position="372"/>
        <end position="404"/>
    </location>
</feature>
<accession>A0A5J5CZB0</accession>
<evidence type="ECO:0000256" key="11">
    <source>
        <dbReference type="SAM" id="MobiDB-lite"/>
    </source>
</evidence>
<evidence type="ECO:0000256" key="8">
    <source>
        <dbReference type="ARBA" id="ARBA00023242"/>
    </source>
</evidence>
<dbReference type="SMART" id="SM00389">
    <property type="entry name" value="HOX"/>
    <property type="match status" value="1"/>
</dbReference>
<comment type="similarity">
    <text evidence="2">Belongs to the distal-less homeobox family.</text>
</comment>
<dbReference type="AlphaFoldDB" id="A0A5J5CZB0"/>
<dbReference type="CDD" id="cd00086">
    <property type="entry name" value="homeodomain"/>
    <property type="match status" value="1"/>
</dbReference>
<comment type="subcellular location">
    <subcellularLocation>
        <location evidence="9 10">Nucleus</location>
    </subcellularLocation>
</comment>
<dbReference type="InterPro" id="IPR017970">
    <property type="entry name" value="Homeobox_CS"/>
</dbReference>